<name>A0ACC2ZY44_9EURO</name>
<organism evidence="1 2">
    <name type="scientific">Neophaeococcomyces mojaviensis</name>
    <dbReference type="NCBI Taxonomy" id="3383035"/>
    <lineage>
        <taxon>Eukaryota</taxon>
        <taxon>Fungi</taxon>
        <taxon>Dikarya</taxon>
        <taxon>Ascomycota</taxon>
        <taxon>Pezizomycotina</taxon>
        <taxon>Eurotiomycetes</taxon>
        <taxon>Chaetothyriomycetidae</taxon>
        <taxon>Chaetothyriales</taxon>
        <taxon>Chaetothyriales incertae sedis</taxon>
        <taxon>Neophaeococcomyces</taxon>
    </lineage>
</organism>
<proteinExistence type="predicted"/>
<reference evidence="1" key="1">
    <citation type="submission" date="2022-10" db="EMBL/GenBank/DDBJ databases">
        <title>Culturing micro-colonial fungi from biological soil crusts in the Mojave desert and describing Neophaeococcomyces mojavensis, and introducing the new genera and species Taxawa tesnikishii.</title>
        <authorList>
            <person name="Kurbessoian T."/>
            <person name="Stajich J.E."/>
        </authorList>
    </citation>
    <scope>NUCLEOTIDE SEQUENCE</scope>
    <source>
        <strain evidence="1">JES_112</strain>
    </source>
</reference>
<evidence type="ECO:0000313" key="1">
    <source>
        <dbReference type="EMBL" id="KAJ9652557.1"/>
    </source>
</evidence>
<gene>
    <name evidence="1" type="ORF">H2198_008200</name>
</gene>
<evidence type="ECO:0000313" key="2">
    <source>
        <dbReference type="Proteomes" id="UP001172386"/>
    </source>
</evidence>
<sequence length="411" mass="46145">MPRKARPVSTEELPLRLPTKAASTKRKGGAGTQQIKEPAKRKRTVEIKPWEMDEISSNENSAEKIVFETDSTYKVWRDAALGSSTHPTTKLKSKPMQATHPSILPKRTRSNGPPKQPIPGLVKAHLRPKQTAPRDKGLETIMSDHSLPAISLLSSEDVAPHQDDDTPNSHQRDSTPLWSSTNSDDYPPEIGESPQPADWPDTDSLTRSPKCFGALQDDVPFRSNGFELSDIPTPVRRREITPISQLDLEEWQEEDWEICSLSSPSRSESDPELILVGGTNNPEVKIERGLSLAAQYEAEHPEDKPWDGNWRTWPRCLNVGEWGAHLGPWSFEYDEERTARAGGIQWTVLCDCCGGLYLVSDSNAGTIWPEIMPMLREKVRDPEGIKQLNSSEPQAFEKRVAVDDFMWELLN</sequence>
<comment type="caution">
    <text evidence="1">The sequence shown here is derived from an EMBL/GenBank/DDBJ whole genome shotgun (WGS) entry which is preliminary data.</text>
</comment>
<keyword evidence="2" id="KW-1185">Reference proteome</keyword>
<dbReference type="Proteomes" id="UP001172386">
    <property type="component" value="Unassembled WGS sequence"/>
</dbReference>
<protein>
    <submittedName>
        <fullName evidence="1">Uncharacterized protein</fullName>
    </submittedName>
</protein>
<dbReference type="EMBL" id="JAPDRQ010000193">
    <property type="protein sequence ID" value="KAJ9652557.1"/>
    <property type="molecule type" value="Genomic_DNA"/>
</dbReference>
<accession>A0ACC2ZY44</accession>